<keyword evidence="2" id="KW-1185">Reference proteome</keyword>
<accession>F4QMW3</accession>
<dbReference type="AlphaFoldDB" id="F4QMW3"/>
<dbReference type="Proteomes" id="UP000006512">
    <property type="component" value="Unassembled WGS sequence"/>
</dbReference>
<proteinExistence type="predicted"/>
<reference evidence="2" key="1">
    <citation type="submission" date="2011-03" db="EMBL/GenBank/DDBJ databases">
        <title>Draft genome sequence of Brevundimonas diminuta.</title>
        <authorList>
            <person name="Brown P.J.B."/>
            <person name="Buechlein A."/>
            <person name="Hemmerich C."/>
            <person name="Brun Y.V."/>
        </authorList>
    </citation>
    <scope>NUCLEOTIDE SEQUENCE [LARGE SCALE GENOMIC DNA]</scope>
    <source>
        <strain evidence="2">C19</strain>
    </source>
</reference>
<sequence length="387" mass="43878">MNAFAPADAKNGTIGNATNRDVRNLANLGETASTSRVLNLSQIYLNSSKEKEYQLRPFFRDSQLNKAILVKHTLRANERDQFARSRRTATKVILPFDPLDLKLGGRSIFVNQMGFDSFCRNYFNTDDISGNSDVQVLRLLDSSPSLDPFLVREHLSRNGFKPAACYLKISPFDVQRMIGFANEEIERLVATAFGDATVGGASLKLAGKILANELDKELWPLKKTLRMSDEEFSDGIFSWRGFLYFKWRHLELQEEMRRVLEGLATYQPIGASDENLREYLKECRPRLARSIVNAIANVGRTLNVYDQAYHALVEGENPGPFRRFLLDGPGLFYELGENIGILSHIGSFWGYRMGQQMMNQRLTPGEYADILMDFEDSLTCVSRPLSD</sequence>
<dbReference type="eggNOG" id="ENOG502ZBEQ">
    <property type="taxonomic scope" value="Bacteria"/>
</dbReference>
<name>F4QMW3_9CAUL</name>
<evidence type="ECO:0000313" key="1">
    <source>
        <dbReference type="EMBL" id="EGF91554.1"/>
    </source>
</evidence>
<dbReference type="RefSeq" id="WP_006273756.1">
    <property type="nucleotide sequence ID" value="NZ_GL883078.1"/>
</dbReference>
<dbReference type="STRING" id="715226.ABI_29710"/>
<dbReference type="HOGENOM" id="CLU_686621_0_0_5"/>
<evidence type="ECO:0000313" key="2">
    <source>
        <dbReference type="Proteomes" id="UP000006512"/>
    </source>
</evidence>
<organism evidence="1 2">
    <name type="scientific">Asticcacaulis biprosthecium C19</name>
    <dbReference type="NCBI Taxonomy" id="715226"/>
    <lineage>
        <taxon>Bacteria</taxon>
        <taxon>Pseudomonadati</taxon>
        <taxon>Pseudomonadota</taxon>
        <taxon>Alphaproteobacteria</taxon>
        <taxon>Caulobacterales</taxon>
        <taxon>Caulobacteraceae</taxon>
        <taxon>Asticcacaulis</taxon>
    </lineage>
</organism>
<dbReference type="OrthoDB" id="7623655at2"/>
<dbReference type="EMBL" id="GL883078">
    <property type="protein sequence ID" value="EGF91554.1"/>
    <property type="molecule type" value="Genomic_DNA"/>
</dbReference>
<protein>
    <submittedName>
        <fullName evidence="1">Uncharacterized protein</fullName>
    </submittedName>
</protein>
<gene>
    <name evidence="1" type="ORF">ABI_29710</name>
</gene>